<dbReference type="Pfam" id="PF03572">
    <property type="entry name" value="Peptidase_S41"/>
    <property type="match status" value="1"/>
</dbReference>
<comment type="similarity">
    <text evidence="1 5">Belongs to the peptidase S41A family.</text>
</comment>
<dbReference type="SUPFAM" id="SSF50156">
    <property type="entry name" value="PDZ domain-like"/>
    <property type="match status" value="1"/>
</dbReference>
<gene>
    <name evidence="7" type="ORF">JM946_05210</name>
</gene>
<evidence type="ECO:0000256" key="2">
    <source>
        <dbReference type="ARBA" id="ARBA00022670"/>
    </source>
</evidence>
<evidence type="ECO:0000256" key="3">
    <source>
        <dbReference type="ARBA" id="ARBA00022801"/>
    </source>
</evidence>
<dbReference type="EMBL" id="JAEVLS010000001">
    <property type="protein sequence ID" value="MBM0104130.1"/>
    <property type="molecule type" value="Genomic_DNA"/>
</dbReference>
<accession>A0ABS1WT38</accession>
<evidence type="ECO:0000256" key="5">
    <source>
        <dbReference type="RuleBase" id="RU004404"/>
    </source>
</evidence>
<dbReference type="InterPro" id="IPR041489">
    <property type="entry name" value="PDZ_6"/>
</dbReference>
<evidence type="ECO:0000313" key="7">
    <source>
        <dbReference type="EMBL" id="MBM0104130.1"/>
    </source>
</evidence>
<dbReference type="Proteomes" id="UP000661077">
    <property type="component" value="Unassembled WGS sequence"/>
</dbReference>
<dbReference type="InterPro" id="IPR005151">
    <property type="entry name" value="Tail-specific_protease"/>
</dbReference>
<dbReference type="InterPro" id="IPR001478">
    <property type="entry name" value="PDZ"/>
</dbReference>
<dbReference type="PANTHER" id="PTHR32060">
    <property type="entry name" value="TAIL-SPECIFIC PROTEASE"/>
    <property type="match status" value="1"/>
</dbReference>
<protein>
    <submittedName>
        <fullName evidence="7">S41 family peptidase</fullName>
    </submittedName>
</protein>
<dbReference type="NCBIfam" id="TIGR00225">
    <property type="entry name" value="prc"/>
    <property type="match status" value="1"/>
</dbReference>
<dbReference type="CDD" id="cd07560">
    <property type="entry name" value="Peptidase_S41_CPP"/>
    <property type="match status" value="1"/>
</dbReference>
<organism evidence="7 8">
    <name type="scientific">Steroidobacter gossypii</name>
    <dbReference type="NCBI Taxonomy" id="2805490"/>
    <lineage>
        <taxon>Bacteria</taxon>
        <taxon>Pseudomonadati</taxon>
        <taxon>Pseudomonadota</taxon>
        <taxon>Gammaproteobacteria</taxon>
        <taxon>Steroidobacterales</taxon>
        <taxon>Steroidobacteraceae</taxon>
        <taxon>Steroidobacter</taxon>
    </lineage>
</organism>
<reference evidence="7 8" key="1">
    <citation type="journal article" date="2021" name="Int. J. Syst. Evol. Microbiol.">
        <title>Steroidobacter gossypii sp. nov., isolated from soil of cotton cropping field.</title>
        <authorList>
            <person name="Huang R."/>
            <person name="Yang S."/>
            <person name="Zhen C."/>
            <person name="Liu W."/>
        </authorList>
    </citation>
    <scope>NUCLEOTIDE SEQUENCE [LARGE SCALE GENOMIC DNA]</scope>
    <source>
        <strain evidence="7 8">S1-65</strain>
    </source>
</reference>
<evidence type="ECO:0000256" key="1">
    <source>
        <dbReference type="ARBA" id="ARBA00009179"/>
    </source>
</evidence>
<dbReference type="SMART" id="SM00228">
    <property type="entry name" value="PDZ"/>
    <property type="match status" value="1"/>
</dbReference>
<dbReference type="SMART" id="SM00245">
    <property type="entry name" value="TSPc"/>
    <property type="match status" value="1"/>
</dbReference>
<feature type="domain" description="PDZ" evidence="6">
    <location>
        <begin position="105"/>
        <end position="186"/>
    </location>
</feature>
<keyword evidence="4 5" id="KW-0720">Serine protease</keyword>
<name>A0ABS1WT38_9GAMM</name>
<dbReference type="Gene3D" id="2.30.42.10">
    <property type="match status" value="1"/>
</dbReference>
<evidence type="ECO:0000259" key="6">
    <source>
        <dbReference type="PROSITE" id="PS50106"/>
    </source>
</evidence>
<dbReference type="SUPFAM" id="SSF52096">
    <property type="entry name" value="ClpP/crotonase"/>
    <property type="match status" value="1"/>
</dbReference>
<dbReference type="PANTHER" id="PTHR32060:SF30">
    <property type="entry name" value="CARBOXY-TERMINAL PROCESSING PROTEASE CTPA"/>
    <property type="match status" value="1"/>
</dbReference>
<evidence type="ECO:0000313" key="8">
    <source>
        <dbReference type="Proteomes" id="UP000661077"/>
    </source>
</evidence>
<dbReference type="Gene3D" id="3.90.226.10">
    <property type="entry name" value="2-enoyl-CoA Hydratase, Chain A, domain 1"/>
    <property type="match status" value="1"/>
</dbReference>
<keyword evidence="8" id="KW-1185">Reference proteome</keyword>
<keyword evidence="3 5" id="KW-0378">Hydrolase</keyword>
<sequence length="427" mass="45424">MPVRFALILGVGVVVGFGLSVGRTVQAQRQIDPPVLASSADPRIGNNEKAVPWQDARLLAEVLEHVRREYVENISDQELIEAAIRGMIADLDAHSAFLDPQEFDEVRISTTGEYSGVGIEVALENGVVKVVNPIEGTPAEKAGVLPGDTIVAVDDVPVSVDNLNDTIDRMRGKAGTSVKISIARADQKDPLEFTLSRAPVQVHSVRDQLLDDGVGYVRISHFSETTAPDLERSLAKLKKKNGAPLNGLVLDLRNNPGGVLEAAVGVSDVFLEDGVIVTANGRAADARFEMDAHPGDALEGAPMVVLVNGGSASASEIVAGALQDHRRATLVGRQTYGKGSVQTVVPLSDGHAIKLTTSKYFTPSGASIHEKGIKPDVFIDEKDLPTPKEGADVSDSYGDLKEDYELQAALTTLQQKARGAIRQSRAP</sequence>
<dbReference type="InterPro" id="IPR004447">
    <property type="entry name" value="Peptidase_S41A"/>
</dbReference>
<comment type="caution">
    <text evidence="7">The sequence shown here is derived from an EMBL/GenBank/DDBJ whole genome shotgun (WGS) entry which is preliminary data.</text>
</comment>
<proteinExistence type="inferred from homology"/>
<evidence type="ECO:0000256" key="4">
    <source>
        <dbReference type="ARBA" id="ARBA00022825"/>
    </source>
</evidence>
<dbReference type="InterPro" id="IPR036034">
    <property type="entry name" value="PDZ_sf"/>
</dbReference>
<dbReference type="Gene3D" id="3.30.750.44">
    <property type="match status" value="1"/>
</dbReference>
<dbReference type="Pfam" id="PF17820">
    <property type="entry name" value="PDZ_6"/>
    <property type="match status" value="1"/>
</dbReference>
<dbReference type="InterPro" id="IPR029045">
    <property type="entry name" value="ClpP/crotonase-like_dom_sf"/>
</dbReference>
<keyword evidence="2 5" id="KW-0645">Protease</keyword>
<dbReference type="CDD" id="cd06782">
    <property type="entry name" value="cpPDZ_CPP-like"/>
    <property type="match status" value="1"/>
</dbReference>
<dbReference type="PROSITE" id="PS50106">
    <property type="entry name" value="PDZ"/>
    <property type="match status" value="1"/>
</dbReference>